<accession>A0A2J7TFF6</accession>
<evidence type="ECO:0000313" key="2">
    <source>
        <dbReference type="EMBL" id="PNG25517.1"/>
    </source>
</evidence>
<dbReference type="OrthoDB" id="8446504at2"/>
<dbReference type="RefSeq" id="WP_102844255.1">
    <property type="nucleotide sequence ID" value="NZ_PDZR01000015.1"/>
</dbReference>
<reference evidence="2 3" key="1">
    <citation type="submission" date="2017-10" db="EMBL/GenBank/DDBJ databases">
        <title>Genome announcement of Methylocella silvestris TVC from permafrost.</title>
        <authorList>
            <person name="Wang J."/>
            <person name="Geng K."/>
            <person name="Ul-Haque F."/>
            <person name="Crombie A.T."/>
            <person name="Street L.E."/>
            <person name="Wookey P.A."/>
            <person name="Murrell J.C."/>
            <person name="Pratscher J."/>
        </authorList>
    </citation>
    <scope>NUCLEOTIDE SEQUENCE [LARGE SCALE GENOMIC DNA]</scope>
    <source>
        <strain evidence="2 3">TVC</strain>
    </source>
</reference>
<proteinExistence type="predicted"/>
<comment type="caution">
    <text evidence="2">The sequence shown here is derived from an EMBL/GenBank/DDBJ whole genome shotgun (WGS) entry which is preliminary data.</text>
</comment>
<gene>
    <name evidence="2" type="ORF">CR492_13460</name>
</gene>
<protein>
    <submittedName>
        <fullName evidence="2">Uncharacterized protein</fullName>
    </submittedName>
</protein>
<keyword evidence="1" id="KW-1133">Transmembrane helix</keyword>
<feature type="transmembrane region" description="Helical" evidence="1">
    <location>
        <begin position="6"/>
        <end position="23"/>
    </location>
</feature>
<feature type="transmembrane region" description="Helical" evidence="1">
    <location>
        <begin position="56"/>
        <end position="73"/>
    </location>
</feature>
<dbReference type="Proteomes" id="UP000236286">
    <property type="component" value="Unassembled WGS sequence"/>
</dbReference>
<dbReference type="AlphaFoldDB" id="A0A2J7TFF6"/>
<name>A0A2J7TFF6_METSI</name>
<keyword evidence="1" id="KW-0472">Membrane</keyword>
<sequence>MIWFALFSTASLAVYFLLIRPKLKEFRLIAGILGKIDEAGLSGWEKFKLRLLGQKTWLSGAVGVFVTVLPGALENLHLVDFSAFFAEGVALKISGAIMLLMTVTHIFGIVKAAQIEPKRPDQ</sequence>
<organism evidence="2 3">
    <name type="scientific">Methylocella silvestris</name>
    <dbReference type="NCBI Taxonomy" id="199596"/>
    <lineage>
        <taxon>Bacteria</taxon>
        <taxon>Pseudomonadati</taxon>
        <taxon>Pseudomonadota</taxon>
        <taxon>Alphaproteobacteria</taxon>
        <taxon>Hyphomicrobiales</taxon>
        <taxon>Beijerinckiaceae</taxon>
        <taxon>Methylocella</taxon>
    </lineage>
</organism>
<keyword evidence="1" id="KW-0812">Transmembrane</keyword>
<evidence type="ECO:0000313" key="3">
    <source>
        <dbReference type="Proteomes" id="UP000236286"/>
    </source>
</evidence>
<evidence type="ECO:0000256" key="1">
    <source>
        <dbReference type="SAM" id="Phobius"/>
    </source>
</evidence>
<dbReference type="EMBL" id="PDZR01000015">
    <property type="protein sequence ID" value="PNG25517.1"/>
    <property type="molecule type" value="Genomic_DNA"/>
</dbReference>
<feature type="transmembrane region" description="Helical" evidence="1">
    <location>
        <begin position="93"/>
        <end position="113"/>
    </location>
</feature>